<dbReference type="Proteomes" id="UP000305233">
    <property type="component" value="Unassembled WGS sequence"/>
</dbReference>
<evidence type="ECO:0000256" key="1">
    <source>
        <dbReference type="SAM" id="Phobius"/>
    </source>
</evidence>
<gene>
    <name evidence="2" type="ORF">E8P82_09720</name>
</gene>
<protein>
    <submittedName>
        <fullName evidence="2">Uncharacterized protein</fullName>
    </submittedName>
</protein>
<name>A0A4S5E4D2_9MICC</name>
<evidence type="ECO:0000313" key="3">
    <source>
        <dbReference type="Proteomes" id="UP000305233"/>
    </source>
</evidence>
<keyword evidence="1" id="KW-0812">Transmembrane</keyword>
<dbReference type="AlphaFoldDB" id="A0A4S5E4D2"/>
<accession>A0A4S5E4D2</accession>
<keyword evidence="1" id="KW-0472">Membrane</keyword>
<keyword evidence="1" id="KW-1133">Transmembrane helix</keyword>
<sequence length="66" mass="7089">MDEERRHVVPIVVVGVLMTAAYALIGALQILVWNPLAAVPDMNRDEIKAAMSAAADTTSSPTEPDR</sequence>
<keyword evidence="3" id="KW-1185">Reference proteome</keyword>
<reference evidence="2 3" key="1">
    <citation type="submission" date="2019-04" db="EMBL/GenBank/DDBJ databases">
        <authorList>
            <person name="Liu Q."/>
            <person name="Xin Y.-H."/>
        </authorList>
    </citation>
    <scope>NUCLEOTIDE SEQUENCE [LARGE SCALE GENOMIC DNA]</scope>
    <source>
        <strain evidence="2 3">AM23</strain>
    </source>
</reference>
<comment type="caution">
    <text evidence="2">The sequence shown here is derived from an EMBL/GenBank/DDBJ whole genome shotgun (WGS) entry which is preliminary data.</text>
</comment>
<dbReference type="RefSeq" id="WP_136454455.1">
    <property type="nucleotide sequence ID" value="NZ_SSWH01000007.1"/>
</dbReference>
<feature type="transmembrane region" description="Helical" evidence="1">
    <location>
        <begin position="12"/>
        <end position="33"/>
    </location>
</feature>
<proteinExistence type="predicted"/>
<organism evidence="2 3">
    <name type="scientific">Arthrobacter echini</name>
    <dbReference type="NCBI Taxonomy" id="1529066"/>
    <lineage>
        <taxon>Bacteria</taxon>
        <taxon>Bacillati</taxon>
        <taxon>Actinomycetota</taxon>
        <taxon>Actinomycetes</taxon>
        <taxon>Micrococcales</taxon>
        <taxon>Micrococcaceae</taxon>
        <taxon>Arthrobacter</taxon>
    </lineage>
</organism>
<evidence type="ECO:0000313" key="2">
    <source>
        <dbReference type="EMBL" id="THJ66263.1"/>
    </source>
</evidence>
<dbReference type="EMBL" id="SSWH01000007">
    <property type="protein sequence ID" value="THJ66263.1"/>
    <property type="molecule type" value="Genomic_DNA"/>
</dbReference>